<name>W9GZI2_9PROT</name>
<dbReference type="AlphaFoldDB" id="W9GZI2"/>
<reference evidence="2 3" key="1">
    <citation type="submission" date="2013-08" db="EMBL/GenBank/DDBJ databases">
        <title>The genome sequence of Skermanella stibiiresistens.</title>
        <authorList>
            <person name="Zhu W."/>
            <person name="Wang G."/>
        </authorList>
    </citation>
    <scope>NUCLEOTIDE SEQUENCE [LARGE SCALE GENOMIC DNA]</scope>
    <source>
        <strain evidence="2 3">SB22</strain>
    </source>
</reference>
<protein>
    <submittedName>
        <fullName evidence="2">Uncharacterized protein</fullName>
    </submittedName>
</protein>
<dbReference type="Proteomes" id="UP000019486">
    <property type="component" value="Unassembled WGS sequence"/>
</dbReference>
<accession>W9GZI2</accession>
<gene>
    <name evidence="2" type="ORF">N825_23045</name>
</gene>
<keyword evidence="3" id="KW-1185">Reference proteome</keyword>
<evidence type="ECO:0000313" key="3">
    <source>
        <dbReference type="Proteomes" id="UP000019486"/>
    </source>
</evidence>
<organism evidence="2 3">
    <name type="scientific">Skermanella stibiiresistens SB22</name>
    <dbReference type="NCBI Taxonomy" id="1385369"/>
    <lineage>
        <taxon>Bacteria</taxon>
        <taxon>Pseudomonadati</taxon>
        <taxon>Pseudomonadota</taxon>
        <taxon>Alphaproteobacteria</taxon>
        <taxon>Rhodospirillales</taxon>
        <taxon>Azospirillaceae</taxon>
        <taxon>Skermanella</taxon>
    </lineage>
</organism>
<evidence type="ECO:0000313" key="2">
    <source>
        <dbReference type="EMBL" id="EWY36893.1"/>
    </source>
</evidence>
<feature type="region of interest" description="Disordered" evidence="1">
    <location>
        <begin position="1"/>
        <end position="34"/>
    </location>
</feature>
<evidence type="ECO:0000256" key="1">
    <source>
        <dbReference type="SAM" id="MobiDB-lite"/>
    </source>
</evidence>
<comment type="caution">
    <text evidence="2">The sequence shown here is derived from an EMBL/GenBank/DDBJ whole genome shotgun (WGS) entry which is preliminary data.</text>
</comment>
<sequence>MAGAIRANAPTATTQPFLKPQRPSRRTTPLPVPKVPAPKVLAKALIETITRAAAV</sequence>
<dbReference type="STRING" id="1385369.N825_23045"/>
<dbReference type="EMBL" id="AVFL01000034">
    <property type="protein sequence ID" value="EWY36893.1"/>
    <property type="molecule type" value="Genomic_DNA"/>
</dbReference>
<proteinExistence type="predicted"/>